<reference evidence="3" key="2">
    <citation type="submission" date="2023-06" db="EMBL/GenBank/DDBJ databases">
        <authorList>
            <consortium name="Lawrence Berkeley National Laboratory"/>
            <person name="Haridas S."/>
            <person name="Hensen N."/>
            <person name="Bonometti L."/>
            <person name="Westerberg I."/>
            <person name="Brannstrom I.O."/>
            <person name="Guillou S."/>
            <person name="Cros-Aarteil S."/>
            <person name="Calhoun S."/>
            <person name="Kuo A."/>
            <person name="Mondo S."/>
            <person name="Pangilinan J."/>
            <person name="Riley R."/>
            <person name="Labutti K."/>
            <person name="Andreopoulos B."/>
            <person name="Lipzen A."/>
            <person name="Chen C."/>
            <person name="Yanf M."/>
            <person name="Daum C."/>
            <person name="Ng V."/>
            <person name="Clum A."/>
            <person name="Steindorff A."/>
            <person name="Ohm R."/>
            <person name="Martin F."/>
            <person name="Silar P."/>
            <person name="Natvig D."/>
            <person name="Lalanne C."/>
            <person name="Gautier V."/>
            <person name="Ament-Velasquez S.L."/>
            <person name="Kruys A."/>
            <person name="Hutchinson M.I."/>
            <person name="Powell A.J."/>
            <person name="Barry K."/>
            <person name="Miller A.N."/>
            <person name="Grigoriev I.V."/>
            <person name="Debuchy R."/>
            <person name="Gladieux P."/>
            <person name="Thoren M.H."/>
            <person name="Johannesson H."/>
        </authorList>
    </citation>
    <scope>NUCLEOTIDE SEQUENCE</scope>
    <source>
        <strain evidence="3">CBS 955.72</strain>
    </source>
</reference>
<feature type="non-terminal residue" evidence="3">
    <location>
        <position position="1"/>
    </location>
</feature>
<evidence type="ECO:0000313" key="3">
    <source>
        <dbReference type="EMBL" id="KAK3346550.1"/>
    </source>
</evidence>
<dbReference type="EMBL" id="JAUIQD010000006">
    <property type="protein sequence ID" value="KAK3346550.1"/>
    <property type="molecule type" value="Genomic_DNA"/>
</dbReference>
<dbReference type="GO" id="GO:0005524">
    <property type="term" value="F:ATP binding"/>
    <property type="evidence" value="ECO:0007669"/>
    <property type="project" value="InterPro"/>
</dbReference>
<accession>A0AAJ0MAT8</accession>
<feature type="region of interest" description="Disordered" evidence="1">
    <location>
        <begin position="228"/>
        <end position="257"/>
    </location>
</feature>
<keyword evidence="3" id="KW-0808">Transferase</keyword>
<dbReference type="AlphaFoldDB" id="A0AAJ0MAT8"/>
<gene>
    <name evidence="3" type="ORF">B0T25DRAFT_460665</name>
</gene>
<evidence type="ECO:0000313" key="4">
    <source>
        <dbReference type="Proteomes" id="UP001275084"/>
    </source>
</evidence>
<dbReference type="InterPro" id="IPR000719">
    <property type="entry name" value="Prot_kinase_dom"/>
</dbReference>
<reference evidence="3" key="1">
    <citation type="journal article" date="2023" name="Mol. Phylogenet. Evol.">
        <title>Genome-scale phylogeny and comparative genomics of the fungal order Sordariales.</title>
        <authorList>
            <person name="Hensen N."/>
            <person name="Bonometti L."/>
            <person name="Westerberg I."/>
            <person name="Brannstrom I.O."/>
            <person name="Guillou S."/>
            <person name="Cros-Aarteil S."/>
            <person name="Calhoun S."/>
            <person name="Haridas S."/>
            <person name="Kuo A."/>
            <person name="Mondo S."/>
            <person name="Pangilinan J."/>
            <person name="Riley R."/>
            <person name="LaButti K."/>
            <person name="Andreopoulos B."/>
            <person name="Lipzen A."/>
            <person name="Chen C."/>
            <person name="Yan M."/>
            <person name="Daum C."/>
            <person name="Ng V."/>
            <person name="Clum A."/>
            <person name="Steindorff A."/>
            <person name="Ohm R.A."/>
            <person name="Martin F."/>
            <person name="Silar P."/>
            <person name="Natvig D.O."/>
            <person name="Lalanne C."/>
            <person name="Gautier V."/>
            <person name="Ament-Velasquez S.L."/>
            <person name="Kruys A."/>
            <person name="Hutchinson M.I."/>
            <person name="Powell A.J."/>
            <person name="Barry K."/>
            <person name="Miller A.N."/>
            <person name="Grigoriev I.V."/>
            <person name="Debuchy R."/>
            <person name="Gladieux P."/>
            <person name="Hiltunen Thoren M."/>
            <person name="Johannesson H."/>
        </authorList>
    </citation>
    <scope>NUCLEOTIDE SEQUENCE</scope>
    <source>
        <strain evidence="3">CBS 955.72</strain>
    </source>
</reference>
<dbReference type="PROSITE" id="PS50011">
    <property type="entry name" value="PROTEIN_KINASE_DOM"/>
    <property type="match status" value="1"/>
</dbReference>
<dbReference type="Proteomes" id="UP001275084">
    <property type="component" value="Unassembled WGS sequence"/>
</dbReference>
<dbReference type="SMART" id="SM00220">
    <property type="entry name" value="S_TKc"/>
    <property type="match status" value="1"/>
</dbReference>
<protein>
    <submittedName>
        <fullName evidence="3">Kinase-like domain-containing protein</fullName>
    </submittedName>
</protein>
<name>A0AAJ0MAT8_9PEZI</name>
<sequence length="405" mass="46412">FPREIQDSEKTFATLLLIDRPDAVGIFIDRGICDAALPLTTGSLEDLVGPQSKAWTIQPSIGFEEMQWKALSPVFHVAHGRHTIPHYKFRDKDILPFTHQEHFCSGAHGQVFRVKLHPNHHNFDCISKPGLQTKYFAVKRLHKRGEFLEERGMLKRINHPHAIALLATYEYCNHFHFILPWAECNLAEYWETKNPNPEHDLSTLMWMAEQCRGIADGLSPLHHHATNTSSSLFRGPSVVLGPTAPDDHDTQSTDVDPHQFFGRHGDIKPLNLLWFPQSRDSREMRIIKISGFGEGEFNKTELTRRSPNSIAYTPTYRPPECDHPDLEIQVSATYDTWPLGCLYLEFVTWFVGGWEKVHEFERSRRGGGWSHREATFFELTGDLEPYAVVKSAVKQVCRHDLQTVA</sequence>
<dbReference type="InterPro" id="IPR011009">
    <property type="entry name" value="Kinase-like_dom_sf"/>
</dbReference>
<comment type="caution">
    <text evidence="3">The sequence shown here is derived from an EMBL/GenBank/DDBJ whole genome shotgun (WGS) entry which is preliminary data.</text>
</comment>
<feature type="domain" description="Protein kinase" evidence="2">
    <location>
        <begin position="97"/>
        <end position="405"/>
    </location>
</feature>
<keyword evidence="4" id="KW-1185">Reference proteome</keyword>
<proteinExistence type="predicted"/>
<organism evidence="3 4">
    <name type="scientific">Lasiosphaeria hispida</name>
    <dbReference type="NCBI Taxonomy" id="260671"/>
    <lineage>
        <taxon>Eukaryota</taxon>
        <taxon>Fungi</taxon>
        <taxon>Dikarya</taxon>
        <taxon>Ascomycota</taxon>
        <taxon>Pezizomycotina</taxon>
        <taxon>Sordariomycetes</taxon>
        <taxon>Sordariomycetidae</taxon>
        <taxon>Sordariales</taxon>
        <taxon>Lasiosphaeriaceae</taxon>
        <taxon>Lasiosphaeria</taxon>
    </lineage>
</organism>
<dbReference type="SUPFAM" id="SSF56112">
    <property type="entry name" value="Protein kinase-like (PK-like)"/>
    <property type="match status" value="1"/>
</dbReference>
<dbReference type="Gene3D" id="1.10.510.10">
    <property type="entry name" value="Transferase(Phosphotransferase) domain 1"/>
    <property type="match status" value="2"/>
</dbReference>
<evidence type="ECO:0000256" key="1">
    <source>
        <dbReference type="SAM" id="MobiDB-lite"/>
    </source>
</evidence>
<keyword evidence="3" id="KW-0418">Kinase</keyword>
<feature type="compositionally biased region" description="Basic and acidic residues" evidence="1">
    <location>
        <begin position="245"/>
        <end position="257"/>
    </location>
</feature>
<evidence type="ECO:0000259" key="2">
    <source>
        <dbReference type="PROSITE" id="PS50011"/>
    </source>
</evidence>
<dbReference type="PANTHER" id="PTHR24359">
    <property type="entry name" value="SERINE/THREONINE-PROTEIN KINASE SBK1"/>
    <property type="match status" value="1"/>
</dbReference>
<dbReference type="GO" id="GO:0004674">
    <property type="term" value="F:protein serine/threonine kinase activity"/>
    <property type="evidence" value="ECO:0007669"/>
    <property type="project" value="TreeGrafter"/>
</dbReference>
<dbReference type="PANTHER" id="PTHR24359:SF37">
    <property type="entry name" value="PROTEIN KINASE DOMAIN-CONTAINING PROTEIN"/>
    <property type="match status" value="1"/>
</dbReference>